<sequence length="268" mass="28852">MVWIRLPWRLAAFMLVLLTTSLAAVAIGIISGVRQQPVDRPRWASRCFRLMCHCLGWQIRVHGQPPSGGRVLMVANHISWVDIPALGSVMPTRFLSKAEVGRWPLIGWLARQGGTLFINRGSGRSGGIRREIAGVLQRAEPVMIFPEGTTSSGRSVLPIHGRLLGAASDANALIQPVSIGYRRQGRPDDLAPFVGDDDFLGHLIRLLKQPPTHVEVLFHAPVAAGSAESTKALASKLHQTLDSGLAAIHSGQLDTSPQSGIRTMAGPG</sequence>
<dbReference type="AlphaFoldDB" id="A0A2S6G849"/>
<evidence type="ECO:0000256" key="5">
    <source>
        <dbReference type="ARBA" id="ARBA00023098"/>
    </source>
</evidence>
<protein>
    <submittedName>
        <fullName evidence="10">Lyso-ornithine lipid acyltransferase</fullName>
    </submittedName>
</protein>
<organism evidence="10 11">
    <name type="scientific">Marinobacter persicus</name>
    <dbReference type="NCBI Taxonomy" id="930118"/>
    <lineage>
        <taxon>Bacteria</taxon>
        <taxon>Pseudomonadati</taxon>
        <taxon>Pseudomonadota</taxon>
        <taxon>Gammaproteobacteria</taxon>
        <taxon>Pseudomonadales</taxon>
        <taxon>Marinobacteraceae</taxon>
        <taxon>Marinobacter</taxon>
    </lineage>
</organism>
<dbReference type="GO" id="GO:0016746">
    <property type="term" value="F:acyltransferase activity"/>
    <property type="evidence" value="ECO:0007669"/>
    <property type="project" value="UniProtKB-KW"/>
</dbReference>
<dbReference type="PANTHER" id="PTHR23063">
    <property type="entry name" value="PHOSPHOLIPID ACYLTRANSFERASE"/>
    <property type="match status" value="1"/>
</dbReference>
<evidence type="ECO:0000313" key="9">
    <source>
        <dbReference type="EMBL" id="PPK52403.1"/>
    </source>
</evidence>
<dbReference type="PANTHER" id="PTHR23063:SF52">
    <property type="entry name" value="LYSOPHOSPHATIDYLCHOLINE ACYLTRANSFERASE"/>
    <property type="match status" value="1"/>
</dbReference>
<dbReference type="EMBL" id="PTIU01000006">
    <property type="protein sequence ID" value="PPK55379.1"/>
    <property type="molecule type" value="Genomic_DNA"/>
</dbReference>
<dbReference type="InterPro" id="IPR002123">
    <property type="entry name" value="Plipid/glycerol_acylTrfase"/>
</dbReference>
<evidence type="ECO:0000256" key="6">
    <source>
        <dbReference type="ARBA" id="ARBA00023136"/>
    </source>
</evidence>
<evidence type="ECO:0000256" key="1">
    <source>
        <dbReference type="ARBA" id="ARBA00004370"/>
    </source>
</evidence>
<dbReference type="OrthoDB" id="9806880at2"/>
<keyword evidence="3" id="KW-0812">Transmembrane</keyword>
<evidence type="ECO:0000313" key="11">
    <source>
        <dbReference type="Proteomes" id="UP000239446"/>
    </source>
</evidence>
<feature type="domain" description="Phospholipid/glycerol acyltransferase" evidence="8">
    <location>
        <begin position="71"/>
        <end position="182"/>
    </location>
</feature>
<evidence type="ECO:0000313" key="10">
    <source>
        <dbReference type="EMBL" id="PPK55379.1"/>
    </source>
</evidence>
<evidence type="ECO:0000256" key="7">
    <source>
        <dbReference type="ARBA" id="ARBA00023315"/>
    </source>
</evidence>
<keyword evidence="5" id="KW-0443">Lipid metabolism</keyword>
<keyword evidence="4" id="KW-1133">Transmembrane helix</keyword>
<evidence type="ECO:0000256" key="2">
    <source>
        <dbReference type="ARBA" id="ARBA00022679"/>
    </source>
</evidence>
<dbReference type="Proteomes" id="UP000239648">
    <property type="component" value="Unassembled WGS sequence"/>
</dbReference>
<reference evidence="9 12" key="1">
    <citation type="submission" date="2018-02" db="EMBL/GenBank/DDBJ databases">
        <title>Deep subsurface shale carbon reservoir microbial communities from Ohio and West Virginia, USA.</title>
        <authorList>
            <person name="Wrighton K."/>
        </authorList>
    </citation>
    <scope>NUCLEOTIDE SEQUENCE [LARGE SCALE GENOMIC DNA]</scope>
    <source>
        <strain evidence="9 12">UTICA-S1B6</strain>
    </source>
</reference>
<reference evidence="10 11" key="2">
    <citation type="submission" date="2018-02" db="EMBL/GenBank/DDBJ databases">
        <title>Subsurface microbial communities from deep shales in Ohio and West Virginia, USA.</title>
        <authorList>
            <person name="Wrighton K."/>
        </authorList>
    </citation>
    <scope>NUCLEOTIDE SEQUENCE [LARGE SCALE GENOMIC DNA]</scope>
    <source>
        <strain evidence="10 11">UTICA-S1B9</strain>
    </source>
</reference>
<keyword evidence="2 10" id="KW-0808">Transferase</keyword>
<comment type="caution">
    <text evidence="10">The sequence shown here is derived from an EMBL/GenBank/DDBJ whole genome shotgun (WGS) entry which is preliminary data.</text>
</comment>
<name>A0A2S6G849_9GAMM</name>
<evidence type="ECO:0000256" key="3">
    <source>
        <dbReference type="ARBA" id="ARBA00022692"/>
    </source>
</evidence>
<dbReference type="GO" id="GO:0016020">
    <property type="term" value="C:membrane"/>
    <property type="evidence" value="ECO:0007669"/>
    <property type="project" value="UniProtKB-SubCell"/>
</dbReference>
<dbReference type="GO" id="GO:0006629">
    <property type="term" value="P:lipid metabolic process"/>
    <property type="evidence" value="ECO:0007669"/>
    <property type="project" value="UniProtKB-KW"/>
</dbReference>
<dbReference type="Proteomes" id="UP000239446">
    <property type="component" value="Unassembled WGS sequence"/>
</dbReference>
<evidence type="ECO:0000256" key="4">
    <source>
        <dbReference type="ARBA" id="ARBA00022989"/>
    </source>
</evidence>
<keyword evidence="6" id="KW-0472">Membrane</keyword>
<dbReference type="SUPFAM" id="SSF69593">
    <property type="entry name" value="Glycerol-3-phosphate (1)-acyltransferase"/>
    <property type="match status" value="1"/>
</dbReference>
<comment type="subcellular location">
    <subcellularLocation>
        <location evidence="1">Membrane</location>
    </subcellularLocation>
</comment>
<dbReference type="CDD" id="cd07989">
    <property type="entry name" value="LPLAT_AGPAT-like"/>
    <property type="match status" value="1"/>
</dbReference>
<accession>A0A2S6G849</accession>
<evidence type="ECO:0000259" key="8">
    <source>
        <dbReference type="SMART" id="SM00563"/>
    </source>
</evidence>
<dbReference type="RefSeq" id="WP_146082686.1">
    <property type="nucleotide sequence ID" value="NZ_PTIT01000006.1"/>
</dbReference>
<dbReference type="EMBL" id="PTIT01000006">
    <property type="protein sequence ID" value="PPK52403.1"/>
    <property type="molecule type" value="Genomic_DNA"/>
</dbReference>
<evidence type="ECO:0000313" key="12">
    <source>
        <dbReference type="Proteomes" id="UP000239648"/>
    </source>
</evidence>
<dbReference type="Pfam" id="PF01553">
    <property type="entry name" value="Acyltransferase"/>
    <property type="match status" value="1"/>
</dbReference>
<proteinExistence type="predicted"/>
<dbReference type="SMART" id="SM00563">
    <property type="entry name" value="PlsC"/>
    <property type="match status" value="1"/>
</dbReference>
<keyword evidence="7 10" id="KW-0012">Acyltransferase</keyword>
<keyword evidence="12" id="KW-1185">Reference proteome</keyword>
<gene>
    <name evidence="10" type="ORF">B0H24_1006143</name>
    <name evidence="9" type="ORF">BY455_106143</name>
</gene>